<protein>
    <submittedName>
        <fullName evidence="2">Uncharacterized protein</fullName>
    </submittedName>
</protein>
<sequence length="41" mass="4771">MIKNNIEKAYYTNNKLYSVHTSIRSVRNKCSYNCTNAGDKQ</sequence>
<reference evidence="2" key="1">
    <citation type="submission" date="2014-07" db="EMBL/GenBank/DDBJ databases">
        <authorList>
            <person name="Monot Marc"/>
        </authorList>
    </citation>
    <scope>NUCLEOTIDE SEQUENCE</scope>
    <source>
        <strain evidence="2">7032989</strain>
    </source>
</reference>
<name>A0A069ASV9_CLODI</name>
<gene>
    <name evidence="2" type="ORF">BN1095_560037</name>
    <name evidence="1" type="ORF">BN1096_740018</name>
</gene>
<organism evidence="2">
    <name type="scientific">Clostridioides difficile</name>
    <name type="common">Peptoclostridium difficile</name>
    <dbReference type="NCBI Taxonomy" id="1496"/>
    <lineage>
        <taxon>Bacteria</taxon>
        <taxon>Bacillati</taxon>
        <taxon>Bacillota</taxon>
        <taxon>Clostridia</taxon>
        <taxon>Peptostreptococcales</taxon>
        <taxon>Peptostreptococcaceae</taxon>
        <taxon>Clostridioides</taxon>
    </lineage>
</organism>
<accession>A0A069ASV9</accession>
<proteinExistence type="predicted"/>
<evidence type="ECO:0000313" key="2">
    <source>
        <dbReference type="EMBL" id="CDT55590.1"/>
    </source>
</evidence>
<dbReference type="AlphaFoldDB" id="A0A069ASV9"/>
<dbReference type="EMBL" id="LK932529">
    <property type="protein sequence ID" value="CDS89260.1"/>
    <property type="molecule type" value="Genomic_DNA"/>
</dbReference>
<evidence type="ECO:0000313" key="1">
    <source>
        <dbReference type="EMBL" id="CDS89260.1"/>
    </source>
</evidence>
<dbReference type="EMBL" id="LK933249">
    <property type="protein sequence ID" value="CDT55590.1"/>
    <property type="molecule type" value="Genomic_DNA"/>
</dbReference>